<sequence>MSDLSDEKLILVPYKKGRRFRRFSILLVFSVMASCAGFFMGQWRVELAYAEALQQRAQLLNSIKLYQKTDMELRQKLANFERGQAIDTEARKNVLQTIQSLESQVSQLKGDVTFYKNIMAPSSGDNLLQIRKVEISPSNNERRFGYKFVLAKVSNNNTYISGVVAVNLIGEIHGKKEIFPLRDISEETELGIKFRFRYFQSIEGDLVLPDAFVPEKVQIVAQSKGKKAVRVEDTFDWRVGETGSDVGKKSG</sequence>
<keyword evidence="4" id="KW-1185">Reference proteome</keyword>
<dbReference type="RefSeq" id="WP_087463469.1">
    <property type="nucleotide sequence ID" value="NZ_CP021425.1"/>
</dbReference>
<gene>
    <name evidence="3" type="ORF">OLMES_4736</name>
</gene>
<dbReference type="EMBL" id="CP021425">
    <property type="protein sequence ID" value="ARU58725.1"/>
    <property type="molecule type" value="Genomic_DNA"/>
</dbReference>
<dbReference type="KEGG" id="ome:OLMES_4736"/>
<dbReference type="OrthoDB" id="7056878at2"/>
<feature type="coiled-coil region" evidence="1">
    <location>
        <begin position="49"/>
        <end position="111"/>
    </location>
</feature>
<keyword evidence="2" id="KW-0472">Membrane</keyword>
<reference evidence="3 4" key="1">
    <citation type="submission" date="2017-05" db="EMBL/GenBank/DDBJ databases">
        <title>Genomic insights into alkan degradation activity of Oleiphilus messinensis.</title>
        <authorList>
            <person name="Kozyavkin S.A."/>
            <person name="Slesarev A.I."/>
            <person name="Golyshin P.N."/>
            <person name="Korzhenkov A."/>
            <person name="Golyshina O.N."/>
            <person name="Toshchakov S.V."/>
        </authorList>
    </citation>
    <scope>NUCLEOTIDE SEQUENCE [LARGE SCALE GENOMIC DNA]</scope>
    <source>
        <strain evidence="3 4">ME102</strain>
    </source>
</reference>
<name>A0A1Y0IGR8_9GAMM</name>
<evidence type="ECO:0000256" key="2">
    <source>
        <dbReference type="SAM" id="Phobius"/>
    </source>
</evidence>
<accession>A0A1Y0IGR8</accession>
<organism evidence="3 4">
    <name type="scientific">Oleiphilus messinensis</name>
    <dbReference type="NCBI Taxonomy" id="141451"/>
    <lineage>
        <taxon>Bacteria</taxon>
        <taxon>Pseudomonadati</taxon>
        <taxon>Pseudomonadota</taxon>
        <taxon>Gammaproteobacteria</taxon>
        <taxon>Oceanospirillales</taxon>
        <taxon>Oleiphilaceae</taxon>
        <taxon>Oleiphilus</taxon>
    </lineage>
</organism>
<protein>
    <submittedName>
        <fullName evidence="3">Membrane or secreted protein</fullName>
    </submittedName>
</protein>
<dbReference type="AlphaFoldDB" id="A0A1Y0IGR8"/>
<keyword evidence="2" id="KW-0812">Transmembrane</keyword>
<proteinExistence type="predicted"/>
<dbReference type="InterPro" id="IPR046703">
    <property type="entry name" value="DUF6776"/>
</dbReference>
<evidence type="ECO:0000313" key="4">
    <source>
        <dbReference type="Proteomes" id="UP000196027"/>
    </source>
</evidence>
<evidence type="ECO:0000256" key="1">
    <source>
        <dbReference type="SAM" id="Coils"/>
    </source>
</evidence>
<keyword evidence="2" id="KW-1133">Transmembrane helix</keyword>
<evidence type="ECO:0000313" key="3">
    <source>
        <dbReference type="EMBL" id="ARU58725.1"/>
    </source>
</evidence>
<feature type="transmembrane region" description="Helical" evidence="2">
    <location>
        <begin position="23"/>
        <end position="43"/>
    </location>
</feature>
<dbReference type="Pfam" id="PF20567">
    <property type="entry name" value="DUF6776"/>
    <property type="match status" value="1"/>
</dbReference>
<keyword evidence="1" id="KW-0175">Coiled coil</keyword>
<dbReference type="Proteomes" id="UP000196027">
    <property type="component" value="Chromosome"/>
</dbReference>